<comment type="similarity">
    <text evidence="2 10 12">Belongs to the GrpE family.</text>
</comment>
<evidence type="ECO:0000256" key="1">
    <source>
        <dbReference type="ARBA" id="ARBA00004496"/>
    </source>
</evidence>
<comment type="subcellular location">
    <subcellularLocation>
        <location evidence="1 10">Cytoplasm</location>
    </subcellularLocation>
</comment>
<dbReference type="SUPFAM" id="SSF58014">
    <property type="entry name" value="Coiled-coil domain of nucleotide exchange factor GrpE"/>
    <property type="match status" value="1"/>
</dbReference>
<keyword evidence="4 10" id="KW-0963">Cytoplasm</keyword>
<evidence type="ECO:0000256" key="10">
    <source>
        <dbReference type="HAMAP-Rule" id="MF_01151"/>
    </source>
</evidence>
<evidence type="ECO:0000256" key="2">
    <source>
        <dbReference type="ARBA" id="ARBA00009054"/>
    </source>
</evidence>
<dbReference type="Proteomes" id="UP000294321">
    <property type="component" value="Chromosome"/>
</dbReference>
<evidence type="ECO:0000256" key="9">
    <source>
        <dbReference type="ARBA" id="ARBA00076414"/>
    </source>
</evidence>
<dbReference type="GO" id="GO:0000774">
    <property type="term" value="F:adenyl-nucleotide exchange factor activity"/>
    <property type="evidence" value="ECO:0007669"/>
    <property type="project" value="InterPro"/>
</dbReference>
<evidence type="ECO:0000256" key="5">
    <source>
        <dbReference type="ARBA" id="ARBA00023016"/>
    </source>
</evidence>
<dbReference type="Gene3D" id="2.30.22.10">
    <property type="entry name" value="Head domain of nucleotide exchange factor GrpE"/>
    <property type="match status" value="1"/>
</dbReference>
<dbReference type="CDD" id="cd00446">
    <property type="entry name" value="GrpE"/>
    <property type="match status" value="1"/>
</dbReference>
<gene>
    <name evidence="10 14" type="primary">grpE</name>
    <name evidence="14" type="ORF">ELX58_02095</name>
</gene>
<dbReference type="NCBIfam" id="NF010759">
    <property type="entry name" value="PRK14162.1"/>
    <property type="match status" value="1"/>
</dbReference>
<evidence type="ECO:0000256" key="13">
    <source>
        <dbReference type="SAM" id="MobiDB-lite"/>
    </source>
</evidence>
<dbReference type="Gene3D" id="3.90.20.20">
    <property type="match status" value="1"/>
</dbReference>
<dbReference type="PANTHER" id="PTHR21237">
    <property type="entry name" value="GRPE PROTEIN"/>
    <property type="match status" value="1"/>
</dbReference>
<feature type="compositionally biased region" description="Basic residues" evidence="13">
    <location>
        <begin position="28"/>
        <end position="40"/>
    </location>
</feature>
<feature type="compositionally biased region" description="Basic residues" evidence="13">
    <location>
        <begin position="7"/>
        <end position="17"/>
    </location>
</feature>
<dbReference type="HAMAP" id="MF_01151">
    <property type="entry name" value="GrpE"/>
    <property type="match status" value="1"/>
</dbReference>
<evidence type="ECO:0000256" key="6">
    <source>
        <dbReference type="ARBA" id="ARBA00023186"/>
    </source>
</evidence>
<comment type="function">
    <text evidence="7 10 11">Participates actively in the response to hyperosmotic and heat shock by preventing the aggregation of stress-denatured proteins, in association with DnaK and GrpE. It is the nucleotide exchange factor for DnaK and may function as a thermosensor. Unfolded proteins bind initially to DnaJ; upon interaction with the DnaJ-bound protein, DnaK hydrolyzes its bound ATP, resulting in the formation of a stable complex. GrpE releases ADP from DnaK; ATP binding to DnaK triggers the release of the substrate protein, thus completing the reaction cycle. Several rounds of ATP-dependent interactions between DnaJ, DnaK and GrpE are required for fully efficient folding.</text>
</comment>
<organism evidence="14 15">
    <name type="scientific">Acetilactobacillus jinshanensis</name>
    <dbReference type="NCBI Taxonomy" id="1720083"/>
    <lineage>
        <taxon>Bacteria</taxon>
        <taxon>Bacillati</taxon>
        <taxon>Bacillota</taxon>
        <taxon>Bacilli</taxon>
        <taxon>Lactobacillales</taxon>
        <taxon>Lactobacillaceae</taxon>
        <taxon>Acetilactobacillus</taxon>
    </lineage>
</organism>
<proteinExistence type="inferred from homology"/>
<dbReference type="GO" id="GO:0042803">
    <property type="term" value="F:protein homodimerization activity"/>
    <property type="evidence" value="ECO:0007669"/>
    <property type="project" value="InterPro"/>
</dbReference>
<dbReference type="GO" id="GO:0006457">
    <property type="term" value="P:protein folding"/>
    <property type="evidence" value="ECO:0007669"/>
    <property type="project" value="InterPro"/>
</dbReference>
<evidence type="ECO:0000313" key="14">
    <source>
        <dbReference type="EMBL" id="QBP17964.1"/>
    </source>
</evidence>
<feature type="region of interest" description="Disordered" evidence="13">
    <location>
        <begin position="1"/>
        <end position="48"/>
    </location>
</feature>
<evidence type="ECO:0000256" key="12">
    <source>
        <dbReference type="RuleBase" id="RU004478"/>
    </source>
</evidence>
<reference evidence="15" key="1">
    <citation type="submission" date="2018-12" db="EMBL/GenBank/DDBJ databases">
        <title>A new species of lactobacillus.</title>
        <authorList>
            <person name="Jian Y."/>
            <person name="Xin L."/>
            <person name="Hong Z.J."/>
            <person name="Ming L.Z."/>
            <person name="Hong X.Z."/>
        </authorList>
    </citation>
    <scope>NUCLEOTIDE SEQUENCE [LARGE SCALE GENOMIC DNA]</scope>
    <source>
        <strain evidence="15">HSLZ-75</strain>
    </source>
</reference>
<dbReference type="InterPro" id="IPR009012">
    <property type="entry name" value="GrpE_head"/>
</dbReference>
<dbReference type="InterPro" id="IPR000740">
    <property type="entry name" value="GrpE"/>
</dbReference>
<keyword evidence="15" id="KW-1185">Reference proteome</keyword>
<dbReference type="NCBIfam" id="NF010738">
    <property type="entry name" value="PRK14140.1"/>
    <property type="match status" value="1"/>
</dbReference>
<dbReference type="EMBL" id="CP034726">
    <property type="protein sequence ID" value="QBP17964.1"/>
    <property type="molecule type" value="Genomic_DNA"/>
</dbReference>
<accession>A0A4P6ZJZ4</accession>
<dbReference type="AlphaFoldDB" id="A0A4P6ZJZ4"/>
<dbReference type="GO" id="GO:0005737">
    <property type="term" value="C:cytoplasm"/>
    <property type="evidence" value="ECO:0007669"/>
    <property type="project" value="UniProtKB-SubCell"/>
</dbReference>
<dbReference type="KEGG" id="lji:ELX58_02095"/>
<dbReference type="Pfam" id="PF01025">
    <property type="entry name" value="GrpE"/>
    <property type="match status" value="1"/>
</dbReference>
<dbReference type="OrthoDB" id="9812586at2"/>
<protein>
    <recommendedName>
        <fullName evidence="8 10">Protein GrpE</fullName>
    </recommendedName>
    <alternativeName>
        <fullName evidence="9 10">HSP-70 cofactor</fullName>
    </alternativeName>
</protein>
<evidence type="ECO:0000256" key="3">
    <source>
        <dbReference type="ARBA" id="ARBA00011738"/>
    </source>
</evidence>
<dbReference type="InterPro" id="IPR013805">
    <property type="entry name" value="GrpE_CC"/>
</dbReference>
<evidence type="ECO:0000256" key="7">
    <source>
        <dbReference type="ARBA" id="ARBA00053401"/>
    </source>
</evidence>
<dbReference type="GO" id="GO:0051082">
    <property type="term" value="F:unfolded protein binding"/>
    <property type="evidence" value="ECO:0007669"/>
    <property type="project" value="TreeGrafter"/>
</dbReference>
<dbReference type="PRINTS" id="PR00773">
    <property type="entry name" value="GRPEPROTEIN"/>
</dbReference>
<dbReference type="GO" id="GO:0051087">
    <property type="term" value="F:protein-folding chaperone binding"/>
    <property type="evidence" value="ECO:0007669"/>
    <property type="project" value="InterPro"/>
</dbReference>
<evidence type="ECO:0000313" key="15">
    <source>
        <dbReference type="Proteomes" id="UP000294321"/>
    </source>
</evidence>
<evidence type="ECO:0000256" key="4">
    <source>
        <dbReference type="ARBA" id="ARBA00022490"/>
    </source>
</evidence>
<dbReference type="SUPFAM" id="SSF51064">
    <property type="entry name" value="Head domain of nucleotide exchange factor GrpE"/>
    <property type="match status" value="1"/>
</dbReference>
<keyword evidence="5 10" id="KW-0346">Stress response</keyword>
<name>A0A4P6ZJZ4_9LACO</name>
<dbReference type="RefSeq" id="WP_133441512.1">
    <property type="nucleotide sequence ID" value="NZ_CP034726.1"/>
</dbReference>
<sequence length="199" mass="22098">MAEKKDKKQLKQQKQSAKKVDKKATKATGKKATKKAAKKPSSKEVISQLKKQVADLKKKNGSLDDQYLRAEAEMQNVQKHDAMDAQQIRKYSGQKLAKSILPGLDNMERALAVKTPDKGGKQLKQGVKMVYDRLTQALSENGIKEVKVAGKPFNPEYAQAVQTVPATKKHPAAQVVKVLQKGYRLHDRTLRPAMVVVAK</sequence>
<dbReference type="PANTHER" id="PTHR21237:SF23">
    <property type="entry name" value="GRPE PROTEIN HOMOLOG, MITOCHONDRIAL"/>
    <property type="match status" value="1"/>
</dbReference>
<dbReference type="FunFam" id="2.30.22.10:FF:000001">
    <property type="entry name" value="Protein GrpE"/>
    <property type="match status" value="1"/>
</dbReference>
<keyword evidence="6 10" id="KW-0143">Chaperone</keyword>
<dbReference type="PROSITE" id="PS01071">
    <property type="entry name" value="GRPE"/>
    <property type="match status" value="1"/>
</dbReference>
<comment type="subunit">
    <text evidence="3 10">Homodimer.</text>
</comment>
<evidence type="ECO:0000256" key="8">
    <source>
        <dbReference type="ARBA" id="ARBA00072274"/>
    </source>
</evidence>
<evidence type="ECO:0000256" key="11">
    <source>
        <dbReference type="RuleBase" id="RU000639"/>
    </source>
</evidence>